<dbReference type="AlphaFoldDB" id="A0A2M6WF37"/>
<feature type="transmembrane region" description="Helical" evidence="1">
    <location>
        <begin position="159"/>
        <end position="182"/>
    </location>
</feature>
<proteinExistence type="predicted"/>
<evidence type="ECO:0000313" key="4">
    <source>
        <dbReference type="Proteomes" id="UP000228809"/>
    </source>
</evidence>
<evidence type="ECO:0000256" key="1">
    <source>
        <dbReference type="SAM" id="Phobius"/>
    </source>
</evidence>
<sequence length="314" mass="35669">MEKIKMSPKDFFLWLAAMVTLYVSTISLLALYFEYIDVAFKDPLAYSDPYSTGIRLAIAALVVLFPVYILLTRVLNQDIRKNPAKRDLGIRRWLIFITLFVAGATIIIDLIVLINAFLGGEELTAGFLLKVLAVFVVIGDIFVYYFLDMRGVWERNEGYSKLIMWIVSAVILASVIGGFFIMGTPATQRELRYDSQKVNDLQNIQYQVLNYYQQKKVLPETLEALEDPLVGSIVPTDPQAKDGFAYTYEKVGALEFKLCATFNQQSTGFQEGAVKPVLLSVARYSFESEFWMHDAGLQCFTRTIDPEKFPVFKD</sequence>
<organism evidence="3 4">
    <name type="scientific">Candidatus Kaiserbacteria bacterium CG10_big_fil_rev_8_21_14_0_10_49_17</name>
    <dbReference type="NCBI Taxonomy" id="1974609"/>
    <lineage>
        <taxon>Bacteria</taxon>
        <taxon>Candidatus Kaiseribacteriota</taxon>
    </lineage>
</organism>
<evidence type="ECO:0000259" key="2">
    <source>
        <dbReference type="Pfam" id="PF18920"/>
    </source>
</evidence>
<gene>
    <name evidence="3" type="ORF">COU17_00365</name>
</gene>
<keyword evidence="1" id="KW-0812">Transmembrane</keyword>
<reference evidence="4" key="1">
    <citation type="submission" date="2017-09" db="EMBL/GenBank/DDBJ databases">
        <title>Depth-based differentiation of microbial function through sediment-hosted aquifers and enrichment of novel symbionts in the deep terrestrial subsurface.</title>
        <authorList>
            <person name="Probst A.J."/>
            <person name="Ladd B."/>
            <person name="Jarett J.K."/>
            <person name="Geller-Mcgrath D.E."/>
            <person name="Sieber C.M.K."/>
            <person name="Emerson J.B."/>
            <person name="Anantharaman K."/>
            <person name="Thomas B.C."/>
            <person name="Malmstrom R."/>
            <person name="Stieglmeier M."/>
            <person name="Klingl A."/>
            <person name="Woyke T."/>
            <person name="Ryan C.M."/>
            <person name="Banfield J.F."/>
        </authorList>
    </citation>
    <scope>NUCLEOTIDE SEQUENCE [LARGE SCALE GENOMIC DNA]</scope>
</reference>
<evidence type="ECO:0000313" key="3">
    <source>
        <dbReference type="EMBL" id="PIT91431.1"/>
    </source>
</evidence>
<keyword evidence="1" id="KW-1133">Transmembrane helix</keyword>
<dbReference type="Pfam" id="PF18920">
    <property type="entry name" value="DUF5671"/>
    <property type="match status" value="1"/>
</dbReference>
<feature type="transmembrane region" description="Helical" evidence="1">
    <location>
        <begin position="124"/>
        <end position="147"/>
    </location>
</feature>
<comment type="caution">
    <text evidence="3">The sequence shown here is derived from an EMBL/GenBank/DDBJ whole genome shotgun (WGS) entry which is preliminary data.</text>
</comment>
<feature type="domain" description="DUF5671" evidence="2">
    <location>
        <begin position="10"/>
        <end position="137"/>
    </location>
</feature>
<feature type="transmembrane region" description="Helical" evidence="1">
    <location>
        <begin position="93"/>
        <end position="118"/>
    </location>
</feature>
<accession>A0A2M6WF37</accession>
<name>A0A2M6WF37_9BACT</name>
<dbReference type="EMBL" id="PFBJ01000003">
    <property type="protein sequence ID" value="PIT91431.1"/>
    <property type="molecule type" value="Genomic_DNA"/>
</dbReference>
<feature type="transmembrane region" description="Helical" evidence="1">
    <location>
        <begin position="53"/>
        <end position="72"/>
    </location>
</feature>
<dbReference type="InterPro" id="IPR043728">
    <property type="entry name" value="DUF5671"/>
</dbReference>
<dbReference type="Proteomes" id="UP000228809">
    <property type="component" value="Unassembled WGS sequence"/>
</dbReference>
<feature type="transmembrane region" description="Helical" evidence="1">
    <location>
        <begin position="12"/>
        <end position="33"/>
    </location>
</feature>
<keyword evidence="1" id="KW-0472">Membrane</keyword>
<protein>
    <recommendedName>
        <fullName evidence="2">DUF5671 domain-containing protein</fullName>
    </recommendedName>
</protein>